<evidence type="ECO:0000259" key="5">
    <source>
        <dbReference type="PROSITE" id="PS51767"/>
    </source>
</evidence>
<dbReference type="EMBL" id="CALTRL010006031">
    <property type="protein sequence ID" value="CAH7688937.1"/>
    <property type="molecule type" value="Genomic_DNA"/>
</dbReference>
<feature type="signal peptide" evidence="4">
    <location>
        <begin position="1"/>
        <end position="19"/>
    </location>
</feature>
<comment type="caution">
    <text evidence="6">The sequence shown here is derived from an EMBL/GenBank/DDBJ whole genome shotgun (WGS) entry which is preliminary data.</text>
</comment>
<gene>
    <name evidence="6" type="ORF">PPACK8108_LOCUS23979</name>
</gene>
<dbReference type="AlphaFoldDB" id="A0AAV0BNR4"/>
<protein>
    <submittedName>
        <fullName evidence="6">Aspartic peptidase A1</fullName>
    </submittedName>
</protein>
<dbReference type="Proteomes" id="UP001153365">
    <property type="component" value="Unassembled WGS sequence"/>
</dbReference>
<evidence type="ECO:0000313" key="7">
    <source>
        <dbReference type="Proteomes" id="UP001153365"/>
    </source>
</evidence>
<keyword evidence="4" id="KW-0732">Signal</keyword>
<feature type="domain" description="Peptidase A1" evidence="5">
    <location>
        <begin position="164"/>
        <end position="475"/>
    </location>
</feature>
<evidence type="ECO:0000256" key="3">
    <source>
        <dbReference type="PIRSR" id="PIRSR601461-2"/>
    </source>
</evidence>
<dbReference type="InterPro" id="IPR021109">
    <property type="entry name" value="Peptidase_aspartic_dom_sf"/>
</dbReference>
<feature type="active site" evidence="2">
    <location>
        <position position="182"/>
    </location>
</feature>
<keyword evidence="7" id="KW-1185">Reference proteome</keyword>
<feature type="active site" evidence="2">
    <location>
        <position position="371"/>
    </location>
</feature>
<feature type="chain" id="PRO_5043437765" evidence="4">
    <location>
        <begin position="20"/>
        <end position="478"/>
    </location>
</feature>
<evidence type="ECO:0000256" key="1">
    <source>
        <dbReference type="ARBA" id="ARBA00007447"/>
    </source>
</evidence>
<organism evidence="6 7">
    <name type="scientific">Phakopsora pachyrhizi</name>
    <name type="common">Asian soybean rust disease fungus</name>
    <dbReference type="NCBI Taxonomy" id="170000"/>
    <lineage>
        <taxon>Eukaryota</taxon>
        <taxon>Fungi</taxon>
        <taxon>Dikarya</taxon>
        <taxon>Basidiomycota</taxon>
        <taxon>Pucciniomycotina</taxon>
        <taxon>Pucciniomycetes</taxon>
        <taxon>Pucciniales</taxon>
        <taxon>Phakopsoraceae</taxon>
        <taxon>Phakopsora</taxon>
    </lineage>
</organism>
<evidence type="ECO:0000256" key="4">
    <source>
        <dbReference type="SAM" id="SignalP"/>
    </source>
</evidence>
<dbReference type="PROSITE" id="PS51767">
    <property type="entry name" value="PEPTIDASE_A1"/>
    <property type="match status" value="1"/>
</dbReference>
<sequence>MQAIFVGLIFISYFLSASSFPSSTGESNSVRRLQSGGTLIQLSRRGSLADEETGLLNQEALDAHLRYVLRKQIVGAMNYYKNTGSVLATFDMTPVQLENAYNSGTLPLVTEGTSDTSEEPIAASRLLSPAGNVTRTDRPFTIAQIAAGSPPVPMLNLGAKDLIWAAPITIGTPPKQFLVSIDTGSSDLFVASDKCPLDQCAKKNIYTPGKSSTSTPLKRSYSISFGDGSTVKADVLSDTVSMGGISIPNIGMGAVTQLSLEFQSSSGDTSDGLMGFAFPSLSQSQTTPFFTALTASDPQQGIIGTKFVGRSVAGSELTIGGVNPASFKGQFTTLNVLAMTGKPAAFWDVAFGGASVNGKSVTLTSTIATIDTGTSIIGVPMVDAKSIYANIPGAISQGGGQFAFPCTALPMVSMNFGGKTFAINPLDMSIGKDKQGNCIGGIVGLNKKGVWLVGQVFLKNVYTVYDQKNFTVSFADLA</sequence>
<dbReference type="InterPro" id="IPR033121">
    <property type="entry name" value="PEPTIDASE_A1"/>
</dbReference>
<evidence type="ECO:0000256" key="2">
    <source>
        <dbReference type="PIRSR" id="PIRSR601461-1"/>
    </source>
</evidence>
<proteinExistence type="inferred from homology"/>
<name>A0AAV0BNR4_PHAPC</name>
<dbReference type="PRINTS" id="PR00792">
    <property type="entry name" value="PEPSIN"/>
</dbReference>
<dbReference type="PANTHER" id="PTHR47966">
    <property type="entry name" value="BETA-SITE APP-CLEAVING ENZYME, ISOFORM A-RELATED"/>
    <property type="match status" value="1"/>
</dbReference>
<keyword evidence="3" id="KW-1015">Disulfide bond</keyword>
<dbReference type="CDD" id="cd05471">
    <property type="entry name" value="pepsin_like"/>
    <property type="match status" value="1"/>
</dbReference>
<dbReference type="InterPro" id="IPR034164">
    <property type="entry name" value="Pepsin-like_dom"/>
</dbReference>
<reference evidence="6" key="1">
    <citation type="submission" date="2022-06" db="EMBL/GenBank/DDBJ databases">
        <authorList>
            <consortium name="SYNGENTA / RWTH Aachen University"/>
        </authorList>
    </citation>
    <scope>NUCLEOTIDE SEQUENCE</scope>
</reference>
<dbReference type="SUPFAM" id="SSF50630">
    <property type="entry name" value="Acid proteases"/>
    <property type="match status" value="1"/>
</dbReference>
<dbReference type="InterPro" id="IPR001461">
    <property type="entry name" value="Aspartic_peptidase_A1"/>
</dbReference>
<accession>A0AAV0BNR4</accession>
<dbReference type="PANTHER" id="PTHR47966:SF6">
    <property type="entry name" value="PEPTIDASE A1 DOMAIN-CONTAINING PROTEIN"/>
    <property type="match status" value="1"/>
</dbReference>
<evidence type="ECO:0000313" key="6">
    <source>
        <dbReference type="EMBL" id="CAH7688937.1"/>
    </source>
</evidence>
<dbReference type="Pfam" id="PF00026">
    <property type="entry name" value="Asp"/>
    <property type="match status" value="1"/>
</dbReference>
<dbReference type="Gene3D" id="2.40.70.10">
    <property type="entry name" value="Acid Proteases"/>
    <property type="match status" value="2"/>
</dbReference>
<comment type="similarity">
    <text evidence="1">Belongs to the peptidase A1 family.</text>
</comment>
<dbReference type="GO" id="GO:0004190">
    <property type="term" value="F:aspartic-type endopeptidase activity"/>
    <property type="evidence" value="ECO:0007669"/>
    <property type="project" value="InterPro"/>
</dbReference>
<feature type="disulfide bond" evidence="3">
    <location>
        <begin position="195"/>
        <end position="200"/>
    </location>
</feature>
<dbReference type="GO" id="GO:0006508">
    <property type="term" value="P:proteolysis"/>
    <property type="evidence" value="ECO:0007669"/>
    <property type="project" value="InterPro"/>
</dbReference>